<dbReference type="Proteomes" id="UP000499080">
    <property type="component" value="Unassembled WGS sequence"/>
</dbReference>
<gene>
    <name evidence="1" type="ORF">AVEN_117556_1</name>
</gene>
<accession>A0A4Y2P6X8</accession>
<organism evidence="1 2">
    <name type="scientific">Araneus ventricosus</name>
    <name type="common">Orbweaver spider</name>
    <name type="synonym">Epeira ventricosa</name>
    <dbReference type="NCBI Taxonomy" id="182803"/>
    <lineage>
        <taxon>Eukaryota</taxon>
        <taxon>Metazoa</taxon>
        <taxon>Ecdysozoa</taxon>
        <taxon>Arthropoda</taxon>
        <taxon>Chelicerata</taxon>
        <taxon>Arachnida</taxon>
        <taxon>Araneae</taxon>
        <taxon>Araneomorphae</taxon>
        <taxon>Entelegynae</taxon>
        <taxon>Araneoidea</taxon>
        <taxon>Araneidae</taxon>
        <taxon>Araneus</taxon>
    </lineage>
</organism>
<dbReference type="AlphaFoldDB" id="A0A4Y2P6X8"/>
<protein>
    <submittedName>
        <fullName evidence="1">Uncharacterized protein</fullName>
    </submittedName>
</protein>
<proteinExistence type="predicted"/>
<feature type="non-terminal residue" evidence="1">
    <location>
        <position position="1"/>
    </location>
</feature>
<evidence type="ECO:0000313" key="2">
    <source>
        <dbReference type="Proteomes" id="UP000499080"/>
    </source>
</evidence>
<dbReference type="EMBL" id="BGPR01131825">
    <property type="protein sequence ID" value="GBN47675.1"/>
    <property type="molecule type" value="Genomic_DNA"/>
</dbReference>
<evidence type="ECO:0000313" key="1">
    <source>
        <dbReference type="EMBL" id="GBN47675.1"/>
    </source>
</evidence>
<sequence>YAKVVLARASQMARTAPDPTLQAPNFHTRRKTLDREGLKVHCLQGKSFVESGLAAVTLRS</sequence>
<name>A0A4Y2P6X8_ARAVE</name>
<comment type="caution">
    <text evidence="1">The sequence shown here is derived from an EMBL/GenBank/DDBJ whole genome shotgun (WGS) entry which is preliminary data.</text>
</comment>
<keyword evidence="2" id="KW-1185">Reference proteome</keyword>
<reference evidence="1 2" key="1">
    <citation type="journal article" date="2019" name="Sci. Rep.">
        <title>Orb-weaving spider Araneus ventricosus genome elucidates the spidroin gene catalogue.</title>
        <authorList>
            <person name="Kono N."/>
            <person name="Nakamura H."/>
            <person name="Ohtoshi R."/>
            <person name="Moran D.A.P."/>
            <person name="Shinohara A."/>
            <person name="Yoshida Y."/>
            <person name="Fujiwara M."/>
            <person name="Mori M."/>
            <person name="Tomita M."/>
            <person name="Arakawa K."/>
        </authorList>
    </citation>
    <scope>NUCLEOTIDE SEQUENCE [LARGE SCALE GENOMIC DNA]</scope>
</reference>